<gene>
    <name evidence="1" type="ORF">GDO54_008414</name>
</gene>
<evidence type="ECO:0000313" key="2">
    <source>
        <dbReference type="Proteomes" id="UP001181693"/>
    </source>
</evidence>
<sequence>MTPSDEKLLVELRTCFRKQNKNGEVRTTFTITPSDSACWIYVGYTPINLLTLQCLPKASGLYTLYVYIETIKYHGRQYL</sequence>
<keyword evidence="2" id="KW-1185">Reference proteome</keyword>
<dbReference type="EMBL" id="DYDO01000003">
    <property type="protein sequence ID" value="DBA27980.1"/>
    <property type="molecule type" value="Genomic_DNA"/>
</dbReference>
<comment type="caution">
    <text evidence="1">The sequence shown here is derived from an EMBL/GenBank/DDBJ whole genome shotgun (WGS) entry which is preliminary data.</text>
</comment>
<accession>A0AAV3ASK2</accession>
<evidence type="ECO:0000313" key="1">
    <source>
        <dbReference type="EMBL" id="DBA27980.1"/>
    </source>
</evidence>
<reference evidence="1" key="1">
    <citation type="thesis" date="2020" institute="ProQuest LLC" country="789 East Eisenhower Parkway, Ann Arbor, MI, USA">
        <title>Comparative Genomics and Chromosome Evolution.</title>
        <authorList>
            <person name="Mudd A.B."/>
        </authorList>
    </citation>
    <scope>NUCLEOTIDE SEQUENCE</scope>
    <source>
        <strain evidence="1">1538</strain>
        <tissue evidence="1">Blood</tissue>
    </source>
</reference>
<organism evidence="1 2">
    <name type="scientific">Pyxicephalus adspersus</name>
    <name type="common">African bullfrog</name>
    <dbReference type="NCBI Taxonomy" id="30357"/>
    <lineage>
        <taxon>Eukaryota</taxon>
        <taxon>Metazoa</taxon>
        <taxon>Chordata</taxon>
        <taxon>Craniata</taxon>
        <taxon>Vertebrata</taxon>
        <taxon>Euteleostomi</taxon>
        <taxon>Amphibia</taxon>
        <taxon>Batrachia</taxon>
        <taxon>Anura</taxon>
        <taxon>Neobatrachia</taxon>
        <taxon>Ranoidea</taxon>
        <taxon>Pyxicephalidae</taxon>
        <taxon>Pyxicephalinae</taxon>
        <taxon>Pyxicephalus</taxon>
    </lineage>
</organism>
<dbReference type="AlphaFoldDB" id="A0AAV3ASK2"/>
<name>A0AAV3ASK2_PYXAD</name>
<proteinExistence type="predicted"/>
<dbReference type="Proteomes" id="UP001181693">
    <property type="component" value="Unassembled WGS sequence"/>
</dbReference>
<protein>
    <submittedName>
        <fullName evidence="1">Uncharacterized protein</fullName>
    </submittedName>
</protein>